<feature type="domain" description="EF-hand" evidence="2">
    <location>
        <begin position="137"/>
        <end position="170"/>
    </location>
</feature>
<dbReference type="CDD" id="cd00051">
    <property type="entry name" value="EFh"/>
    <property type="match status" value="1"/>
</dbReference>
<dbReference type="OrthoDB" id="26525at2759"/>
<accession>A0A0V0R0F2</accession>
<dbReference type="OMA" id="LMANDQK"/>
<feature type="compositionally biased region" description="Acidic residues" evidence="1">
    <location>
        <begin position="28"/>
        <end position="39"/>
    </location>
</feature>
<keyword evidence="4" id="KW-1185">Reference proteome</keyword>
<dbReference type="SMART" id="SM00054">
    <property type="entry name" value="EFh"/>
    <property type="match status" value="2"/>
</dbReference>
<dbReference type="EMBL" id="LDAU01000080">
    <property type="protein sequence ID" value="KRX07792.1"/>
    <property type="molecule type" value="Genomic_DNA"/>
</dbReference>
<dbReference type="InterPro" id="IPR002048">
    <property type="entry name" value="EF_hand_dom"/>
</dbReference>
<dbReference type="AlphaFoldDB" id="A0A0V0R0F2"/>
<evidence type="ECO:0000313" key="4">
    <source>
        <dbReference type="Proteomes" id="UP000054937"/>
    </source>
</evidence>
<dbReference type="Proteomes" id="UP000054937">
    <property type="component" value="Unassembled WGS sequence"/>
</dbReference>
<feature type="region of interest" description="Disordered" evidence="1">
    <location>
        <begin position="1"/>
        <end position="42"/>
    </location>
</feature>
<evidence type="ECO:0000259" key="2">
    <source>
        <dbReference type="PROSITE" id="PS50222"/>
    </source>
</evidence>
<name>A0A0V0R0F2_PSEPJ</name>
<dbReference type="InterPro" id="IPR011992">
    <property type="entry name" value="EF-hand-dom_pair"/>
</dbReference>
<evidence type="ECO:0000313" key="3">
    <source>
        <dbReference type="EMBL" id="KRX07792.1"/>
    </source>
</evidence>
<dbReference type="PROSITE" id="PS50222">
    <property type="entry name" value="EF_HAND_2"/>
    <property type="match status" value="2"/>
</dbReference>
<dbReference type="SUPFAM" id="SSF47473">
    <property type="entry name" value="EF-hand"/>
    <property type="match status" value="1"/>
</dbReference>
<reference evidence="3 4" key="1">
    <citation type="journal article" date="2015" name="Sci. Rep.">
        <title>Genome of the facultative scuticociliatosis pathogen Pseudocohnilembus persalinus provides insight into its virulence through horizontal gene transfer.</title>
        <authorList>
            <person name="Xiong J."/>
            <person name="Wang G."/>
            <person name="Cheng J."/>
            <person name="Tian M."/>
            <person name="Pan X."/>
            <person name="Warren A."/>
            <person name="Jiang C."/>
            <person name="Yuan D."/>
            <person name="Miao W."/>
        </authorList>
    </citation>
    <scope>NUCLEOTIDE SEQUENCE [LARGE SCALE GENOMIC DNA]</scope>
    <source>
        <strain evidence="3">36N120E</strain>
    </source>
</reference>
<dbReference type="InParanoid" id="A0A0V0R0F2"/>
<evidence type="ECO:0000256" key="1">
    <source>
        <dbReference type="SAM" id="MobiDB-lite"/>
    </source>
</evidence>
<organism evidence="3 4">
    <name type="scientific">Pseudocohnilembus persalinus</name>
    <name type="common">Ciliate</name>
    <dbReference type="NCBI Taxonomy" id="266149"/>
    <lineage>
        <taxon>Eukaryota</taxon>
        <taxon>Sar</taxon>
        <taxon>Alveolata</taxon>
        <taxon>Ciliophora</taxon>
        <taxon>Intramacronucleata</taxon>
        <taxon>Oligohymenophorea</taxon>
        <taxon>Scuticociliatia</taxon>
        <taxon>Philasterida</taxon>
        <taxon>Pseudocohnilembidae</taxon>
        <taxon>Pseudocohnilembus</taxon>
    </lineage>
</organism>
<protein>
    <recommendedName>
        <fullName evidence="2">EF-hand domain-containing protein</fullName>
    </recommendedName>
</protein>
<dbReference type="Pfam" id="PF13499">
    <property type="entry name" value="EF-hand_7"/>
    <property type="match status" value="1"/>
</dbReference>
<dbReference type="Gene3D" id="1.10.238.10">
    <property type="entry name" value="EF-hand"/>
    <property type="match status" value="1"/>
</dbReference>
<gene>
    <name evidence="3" type="ORF">PPERSA_07542</name>
</gene>
<dbReference type="GO" id="GO:0005509">
    <property type="term" value="F:calcium ion binding"/>
    <property type="evidence" value="ECO:0007669"/>
    <property type="project" value="InterPro"/>
</dbReference>
<proteinExistence type="predicted"/>
<feature type="compositionally biased region" description="Polar residues" evidence="1">
    <location>
        <begin position="1"/>
        <end position="13"/>
    </location>
</feature>
<sequence>MKIQDSFQVSQNENQKEEYILQQSGIGDDSDNQSDDSDFSDPRIQQMVDEQLKDLTYDQLIEEREDRKDKYHEKMKQLLENSERKWLREHGKKQYIDFDETERKELKKYFQSLDQDNSGGIGQDELEEPLISLGIADSREEVKKIIDAVDDDGNIEFKEFLIIIKGKEKRKRGGSSVQNPQDQVSSQKNQAIVKFFKNMINGKLGDGSISKSLPFELIVSSQRRKKIMAAIMEEKDQNKQKEGQR</sequence>
<comment type="caution">
    <text evidence="3">The sequence shown here is derived from an EMBL/GenBank/DDBJ whole genome shotgun (WGS) entry which is preliminary data.</text>
</comment>
<feature type="domain" description="EF-hand" evidence="2">
    <location>
        <begin position="101"/>
        <end position="136"/>
    </location>
</feature>